<dbReference type="AlphaFoldDB" id="A0A1I5E0Z1"/>
<accession>A0A1I5E0Z1</accession>
<sequence>MAADCKHPKQVKIVLESVVTIEKTVIICAVCKKWLSEPVIET</sequence>
<gene>
    <name evidence="1" type="ORF">SAMN05421741_11837</name>
</gene>
<name>A0A1I5E0Z1_9FLAO</name>
<dbReference type="Proteomes" id="UP000199036">
    <property type="component" value="Unassembled WGS sequence"/>
</dbReference>
<reference evidence="2" key="1">
    <citation type="submission" date="2016-10" db="EMBL/GenBank/DDBJ databases">
        <authorList>
            <person name="Varghese N."/>
            <person name="Submissions S."/>
        </authorList>
    </citation>
    <scope>NUCLEOTIDE SEQUENCE [LARGE SCALE GENOMIC DNA]</scope>
    <source>
        <strain evidence="2">DS-12</strain>
    </source>
</reference>
<evidence type="ECO:0000313" key="2">
    <source>
        <dbReference type="Proteomes" id="UP000199036"/>
    </source>
</evidence>
<dbReference type="EMBL" id="FOVI01000018">
    <property type="protein sequence ID" value="SFO05126.1"/>
    <property type="molecule type" value="Genomic_DNA"/>
</dbReference>
<protein>
    <submittedName>
        <fullName evidence="1">Uncharacterized protein</fullName>
    </submittedName>
</protein>
<evidence type="ECO:0000313" key="1">
    <source>
        <dbReference type="EMBL" id="SFO05126.1"/>
    </source>
</evidence>
<keyword evidence="2" id="KW-1185">Reference proteome</keyword>
<dbReference type="STRING" id="913024.SAMN05421741_11837"/>
<proteinExistence type="predicted"/>
<organism evidence="1 2">
    <name type="scientific">Paenimyroides ummariense</name>
    <dbReference type="NCBI Taxonomy" id="913024"/>
    <lineage>
        <taxon>Bacteria</taxon>
        <taxon>Pseudomonadati</taxon>
        <taxon>Bacteroidota</taxon>
        <taxon>Flavobacteriia</taxon>
        <taxon>Flavobacteriales</taxon>
        <taxon>Flavobacteriaceae</taxon>
        <taxon>Paenimyroides</taxon>
    </lineage>
</organism>